<dbReference type="SUPFAM" id="SSF50800">
    <property type="entry name" value="PK beta-barrel domain-like"/>
    <property type="match status" value="1"/>
</dbReference>
<dbReference type="SUPFAM" id="SSF141673">
    <property type="entry name" value="MOSC N-terminal domain-like"/>
    <property type="match status" value="1"/>
</dbReference>
<evidence type="ECO:0000313" key="3">
    <source>
        <dbReference type="Proteomes" id="UP001172083"/>
    </source>
</evidence>
<organism evidence="2 3">
    <name type="scientific">Agaribacillus aureus</name>
    <dbReference type="NCBI Taxonomy" id="3051825"/>
    <lineage>
        <taxon>Bacteria</taxon>
        <taxon>Pseudomonadati</taxon>
        <taxon>Bacteroidota</taxon>
        <taxon>Cytophagia</taxon>
        <taxon>Cytophagales</taxon>
        <taxon>Splendidivirgaceae</taxon>
        <taxon>Agaribacillus</taxon>
    </lineage>
</organism>
<feature type="domain" description="MOSC" evidence="1">
    <location>
        <begin position="123"/>
        <end position="265"/>
    </location>
</feature>
<dbReference type="PANTHER" id="PTHR14237">
    <property type="entry name" value="MOLYBDOPTERIN COFACTOR SULFURASE MOSC"/>
    <property type="match status" value="1"/>
</dbReference>
<dbReference type="PANTHER" id="PTHR14237:SF19">
    <property type="entry name" value="MITOCHONDRIAL AMIDOXIME REDUCING COMPONENT 1"/>
    <property type="match status" value="1"/>
</dbReference>
<evidence type="ECO:0000313" key="2">
    <source>
        <dbReference type="EMBL" id="MDN5211696.1"/>
    </source>
</evidence>
<name>A0ABT8L377_9BACT</name>
<dbReference type="Proteomes" id="UP001172083">
    <property type="component" value="Unassembled WGS sequence"/>
</dbReference>
<dbReference type="InterPro" id="IPR011037">
    <property type="entry name" value="Pyrv_Knase-like_insert_dom_sf"/>
</dbReference>
<dbReference type="Pfam" id="PF03476">
    <property type="entry name" value="MOSC_N"/>
    <property type="match status" value="1"/>
</dbReference>
<protein>
    <submittedName>
        <fullName evidence="2">MOSC domain-containing protein</fullName>
    </submittedName>
</protein>
<accession>A0ABT8L377</accession>
<evidence type="ECO:0000259" key="1">
    <source>
        <dbReference type="PROSITE" id="PS51340"/>
    </source>
</evidence>
<dbReference type="RefSeq" id="WP_346757026.1">
    <property type="nucleotide sequence ID" value="NZ_JAUJEB010000001.1"/>
</dbReference>
<reference evidence="2" key="1">
    <citation type="submission" date="2023-06" db="EMBL/GenBank/DDBJ databases">
        <title>Genomic of Agaribacillus aureum.</title>
        <authorList>
            <person name="Wang G."/>
        </authorList>
    </citation>
    <scope>NUCLEOTIDE SEQUENCE</scope>
    <source>
        <strain evidence="2">BMA12</strain>
    </source>
</reference>
<keyword evidence="3" id="KW-1185">Reference proteome</keyword>
<dbReference type="Pfam" id="PF03473">
    <property type="entry name" value="MOSC"/>
    <property type="match status" value="1"/>
</dbReference>
<gene>
    <name evidence="2" type="ORF">QQ020_06530</name>
</gene>
<dbReference type="EMBL" id="JAUJEB010000001">
    <property type="protein sequence ID" value="MDN5211696.1"/>
    <property type="molecule type" value="Genomic_DNA"/>
</dbReference>
<sequence length="266" mass="29974">MTIDTITIYPVKSAKGTSLSDTAVLPYGLQYDRNWALFDANGKVITARQFPQILRISTLLEKEHLVIYKDGEVVLQIPIRASKKAEGLEVFKEKALGYNMGETAHAFFSSFLQTDCHLMFMGYQFARNVAPKYGGQLTDVVGYADECPLLLISQASLEDLNSRLDTPVTMQHFRPNLTVAHSEPYEEDTWKKIRIGNCEFEVNQQCKRCVFTTIDPITQEKSPDQEPLRTLASYRKHPRGGTAFGVHLIPRETGQISINDKVEVIG</sequence>
<comment type="caution">
    <text evidence="2">The sequence shown here is derived from an EMBL/GenBank/DDBJ whole genome shotgun (WGS) entry which is preliminary data.</text>
</comment>
<dbReference type="PROSITE" id="PS51340">
    <property type="entry name" value="MOSC"/>
    <property type="match status" value="1"/>
</dbReference>
<proteinExistence type="predicted"/>
<dbReference type="InterPro" id="IPR005302">
    <property type="entry name" value="MoCF_Sase_C"/>
</dbReference>
<dbReference type="InterPro" id="IPR005303">
    <property type="entry name" value="MOCOS_middle"/>
</dbReference>